<accession>A0A0G4HEM3</accession>
<feature type="non-terminal residue" evidence="1">
    <location>
        <position position="1"/>
    </location>
</feature>
<dbReference type="AlphaFoldDB" id="A0A0G4HEM3"/>
<name>A0A0G4HEM3_9ALVE</name>
<organism evidence="1">
    <name type="scientific">Chromera velia CCMP2878</name>
    <dbReference type="NCBI Taxonomy" id="1169474"/>
    <lineage>
        <taxon>Eukaryota</taxon>
        <taxon>Sar</taxon>
        <taxon>Alveolata</taxon>
        <taxon>Colpodellida</taxon>
        <taxon>Chromeraceae</taxon>
        <taxon>Chromera</taxon>
    </lineage>
</organism>
<reference evidence="1" key="1">
    <citation type="submission" date="2014-11" db="EMBL/GenBank/DDBJ databases">
        <authorList>
            <person name="Otto D Thomas"/>
            <person name="Naeem Raeece"/>
        </authorList>
    </citation>
    <scope>NUCLEOTIDE SEQUENCE</scope>
</reference>
<gene>
    <name evidence="1" type="ORF">Cvel_26682</name>
</gene>
<proteinExistence type="predicted"/>
<evidence type="ECO:0000313" key="1">
    <source>
        <dbReference type="EMBL" id="CEM42354.1"/>
    </source>
</evidence>
<protein>
    <submittedName>
        <fullName evidence="1">Uncharacterized protein</fullName>
    </submittedName>
</protein>
<dbReference type="EMBL" id="CDMZ01002434">
    <property type="protein sequence ID" value="CEM42354.1"/>
    <property type="molecule type" value="Genomic_DNA"/>
</dbReference>
<sequence length="87" mass="10478">SHKGWQYNHGVLLQLFYEGILLLLPTGQHEDKFVLFLAWNEYLKQIARGEEGEDVFVISRDPFRDHRKFPPLYVLPHQQRLWLNFLD</sequence>
<dbReference type="VEuPathDB" id="CryptoDB:Cvel_26682"/>